<reference evidence="1" key="1">
    <citation type="submission" date="2014-09" db="EMBL/GenBank/DDBJ databases">
        <authorList>
            <person name="Magalhaes I.L.F."/>
            <person name="Oliveira U."/>
            <person name="Santos F.R."/>
            <person name="Vidigal T.H.D.A."/>
            <person name="Brescovit A.D."/>
            <person name="Santos A.J."/>
        </authorList>
    </citation>
    <scope>NUCLEOTIDE SEQUENCE</scope>
    <source>
        <tissue evidence="1">Shoot tissue taken approximately 20 cm above the soil surface</tissue>
    </source>
</reference>
<organism evidence="1">
    <name type="scientific">Arundo donax</name>
    <name type="common">Giant reed</name>
    <name type="synonym">Donax arundinaceus</name>
    <dbReference type="NCBI Taxonomy" id="35708"/>
    <lineage>
        <taxon>Eukaryota</taxon>
        <taxon>Viridiplantae</taxon>
        <taxon>Streptophyta</taxon>
        <taxon>Embryophyta</taxon>
        <taxon>Tracheophyta</taxon>
        <taxon>Spermatophyta</taxon>
        <taxon>Magnoliopsida</taxon>
        <taxon>Liliopsida</taxon>
        <taxon>Poales</taxon>
        <taxon>Poaceae</taxon>
        <taxon>PACMAD clade</taxon>
        <taxon>Arundinoideae</taxon>
        <taxon>Arundineae</taxon>
        <taxon>Arundo</taxon>
    </lineage>
</organism>
<protein>
    <submittedName>
        <fullName evidence="1">Uncharacterized protein</fullName>
    </submittedName>
</protein>
<dbReference type="EMBL" id="GBRH01266214">
    <property type="protein sequence ID" value="JAD31681.1"/>
    <property type="molecule type" value="Transcribed_RNA"/>
</dbReference>
<dbReference type="AlphaFoldDB" id="A0A0A8YYP4"/>
<sequence>MLKGTVNEVPNILLLQLFDTSLHTLQLICTRQQANSLFAIRHTFVLKISCYSCKASELVQQPYLSSCARGKNKP</sequence>
<name>A0A0A8YYP4_ARUDO</name>
<evidence type="ECO:0000313" key="1">
    <source>
        <dbReference type="EMBL" id="JAD31681.1"/>
    </source>
</evidence>
<accession>A0A0A8YYP4</accession>
<proteinExistence type="predicted"/>
<reference evidence="1" key="2">
    <citation type="journal article" date="2015" name="Data Brief">
        <title>Shoot transcriptome of the giant reed, Arundo donax.</title>
        <authorList>
            <person name="Barrero R.A."/>
            <person name="Guerrero F.D."/>
            <person name="Moolhuijzen P."/>
            <person name="Goolsby J.A."/>
            <person name="Tidwell J."/>
            <person name="Bellgard S.E."/>
            <person name="Bellgard M.I."/>
        </authorList>
    </citation>
    <scope>NUCLEOTIDE SEQUENCE</scope>
    <source>
        <tissue evidence="1">Shoot tissue taken approximately 20 cm above the soil surface</tissue>
    </source>
</reference>